<gene>
    <name evidence="3" type="ORF">BEN47_03270</name>
</gene>
<feature type="domain" description="DUF4440" evidence="2">
    <location>
        <begin position="26"/>
        <end position="137"/>
    </location>
</feature>
<feature type="signal peptide" evidence="1">
    <location>
        <begin position="1"/>
        <end position="20"/>
    </location>
</feature>
<evidence type="ECO:0000313" key="4">
    <source>
        <dbReference type="Proteomes" id="UP000176294"/>
    </source>
</evidence>
<feature type="chain" id="PRO_5009578758" evidence="1">
    <location>
        <begin position="21"/>
        <end position="151"/>
    </location>
</feature>
<dbReference type="SUPFAM" id="SSF54427">
    <property type="entry name" value="NTF2-like"/>
    <property type="match status" value="1"/>
</dbReference>
<reference evidence="3 4" key="1">
    <citation type="submission" date="2016-08" db="EMBL/GenBank/DDBJ databases">
        <title>Hymenobacter coccineus sp. nov., Hymenobacter lapidarius sp. nov. and Hymenobacter glacialis sp. nov., isolated from Antarctic soil.</title>
        <authorList>
            <person name="Sedlacek I."/>
            <person name="Kralova S."/>
            <person name="Kyrova K."/>
            <person name="Maslanova I."/>
            <person name="Stankova E."/>
            <person name="Vrbovska V."/>
            <person name="Nemec M."/>
            <person name="Bartak M."/>
            <person name="Svec P."/>
            <person name="Busse H.-J."/>
            <person name="Pantucek R."/>
        </authorList>
    </citation>
    <scope>NUCLEOTIDE SEQUENCE [LARGE SCALE GENOMIC DNA]</scope>
    <source>
        <strain evidence="3 4">CCM 8643</strain>
    </source>
</reference>
<dbReference type="Gene3D" id="3.10.450.50">
    <property type="match status" value="1"/>
</dbReference>
<keyword evidence="1" id="KW-0732">Signal</keyword>
<dbReference type="InterPro" id="IPR032710">
    <property type="entry name" value="NTF2-like_dom_sf"/>
</dbReference>
<dbReference type="Pfam" id="PF14534">
    <property type="entry name" value="DUF4440"/>
    <property type="match status" value="1"/>
</dbReference>
<comment type="caution">
    <text evidence="3">The sequence shown here is derived from an EMBL/GenBank/DDBJ whole genome shotgun (WGS) entry which is preliminary data.</text>
</comment>
<accession>A0A1G1T0I5</accession>
<dbReference type="InterPro" id="IPR027843">
    <property type="entry name" value="DUF4440"/>
</dbReference>
<protein>
    <submittedName>
        <fullName evidence="3">DUF4440 domain-containing protein</fullName>
    </submittedName>
</protein>
<evidence type="ECO:0000313" key="3">
    <source>
        <dbReference type="EMBL" id="OGX84394.1"/>
    </source>
</evidence>
<dbReference type="STRING" id="1908237.BEN47_03270"/>
<evidence type="ECO:0000259" key="2">
    <source>
        <dbReference type="Pfam" id="PF14534"/>
    </source>
</evidence>
<sequence length="151" mass="16342">MKALLYSLLLAATLTSCTKADEAVNIQNLNQEFIGAWNSKDSGKINGYLADDVSFVQGDVHWKGKGEVSQKWVNETMPTIGSLKTSVVSSSTDTNTAYEAGTFSVDVLPPAPGQPGGIGEGNYIFLWKKGADKAWKLSYAQLEGLPVRRRN</sequence>
<name>A0A1G1T0I5_9BACT</name>
<dbReference type="RefSeq" id="WP_070728944.1">
    <property type="nucleotide sequence ID" value="NZ_MDZB01000120.1"/>
</dbReference>
<organism evidence="3 4">
    <name type="scientific">Hymenobacter lapidarius</name>
    <dbReference type="NCBI Taxonomy" id="1908237"/>
    <lineage>
        <taxon>Bacteria</taxon>
        <taxon>Pseudomonadati</taxon>
        <taxon>Bacteroidota</taxon>
        <taxon>Cytophagia</taxon>
        <taxon>Cytophagales</taxon>
        <taxon>Hymenobacteraceae</taxon>
        <taxon>Hymenobacter</taxon>
    </lineage>
</organism>
<keyword evidence="4" id="KW-1185">Reference proteome</keyword>
<dbReference type="PROSITE" id="PS51257">
    <property type="entry name" value="PROKAR_LIPOPROTEIN"/>
    <property type="match status" value="1"/>
</dbReference>
<dbReference type="OrthoDB" id="979496at2"/>
<proteinExistence type="predicted"/>
<evidence type="ECO:0000256" key="1">
    <source>
        <dbReference type="SAM" id="SignalP"/>
    </source>
</evidence>
<dbReference type="EMBL" id="MDZB01000120">
    <property type="protein sequence ID" value="OGX84394.1"/>
    <property type="molecule type" value="Genomic_DNA"/>
</dbReference>
<dbReference type="Proteomes" id="UP000176294">
    <property type="component" value="Unassembled WGS sequence"/>
</dbReference>
<dbReference type="AlphaFoldDB" id="A0A1G1T0I5"/>